<feature type="compositionally biased region" description="Basic and acidic residues" evidence="1">
    <location>
        <begin position="28"/>
        <end position="44"/>
    </location>
</feature>
<keyword evidence="3" id="KW-1185">Reference proteome</keyword>
<accession>A0A2Z6EZF0</accession>
<reference evidence="2" key="1">
    <citation type="submission" date="2016-02" db="EMBL/GenBank/DDBJ databases">
        <title>Halorhodospira halochloris DSM-1059 complete genome, version 2.</title>
        <authorList>
            <person name="Tsukatani Y."/>
        </authorList>
    </citation>
    <scope>NUCLEOTIDE SEQUENCE</scope>
    <source>
        <strain evidence="2">DSM 1059</strain>
    </source>
</reference>
<protein>
    <submittedName>
        <fullName evidence="2">Uncharacterized protein</fullName>
    </submittedName>
</protein>
<name>A0A2Z6EZF0_HALHR</name>
<evidence type="ECO:0000256" key="1">
    <source>
        <dbReference type="SAM" id="MobiDB-lite"/>
    </source>
</evidence>
<dbReference type="EMBL" id="AP017372">
    <property type="protein sequence ID" value="BBE10969.1"/>
    <property type="molecule type" value="Genomic_DNA"/>
</dbReference>
<gene>
    <name evidence="2" type="ORF">HH1059_03630</name>
</gene>
<evidence type="ECO:0000313" key="3">
    <source>
        <dbReference type="Proteomes" id="UP000218890"/>
    </source>
</evidence>
<feature type="region of interest" description="Disordered" evidence="1">
    <location>
        <begin position="20"/>
        <end position="44"/>
    </location>
</feature>
<proteinExistence type="predicted"/>
<dbReference type="Proteomes" id="UP000218890">
    <property type="component" value="Chromosome"/>
</dbReference>
<sequence length="44" mass="4648">MLQTDSRAFAKLATMIKDSPNIGPGEITLKEDPPAAAKAHELGL</sequence>
<organism evidence="2 3">
    <name type="scientific">Halorhodospira halochloris</name>
    <name type="common">Ectothiorhodospira halochloris</name>
    <dbReference type="NCBI Taxonomy" id="1052"/>
    <lineage>
        <taxon>Bacteria</taxon>
        <taxon>Pseudomonadati</taxon>
        <taxon>Pseudomonadota</taxon>
        <taxon>Gammaproteobacteria</taxon>
        <taxon>Chromatiales</taxon>
        <taxon>Ectothiorhodospiraceae</taxon>
        <taxon>Halorhodospira</taxon>
    </lineage>
</organism>
<dbReference type="AlphaFoldDB" id="A0A2Z6EZF0"/>
<evidence type="ECO:0000313" key="2">
    <source>
        <dbReference type="EMBL" id="BBE10969.1"/>
    </source>
</evidence>
<dbReference type="KEGG" id="hhk:HH1059_03630"/>